<dbReference type="EMBL" id="JAADJZ010000015">
    <property type="protein sequence ID" value="KAF2869683.1"/>
    <property type="molecule type" value="Genomic_DNA"/>
</dbReference>
<reference evidence="1 2" key="1">
    <citation type="submission" date="2020-01" db="EMBL/GenBank/DDBJ databases">
        <authorList>
            <consortium name="DOE Joint Genome Institute"/>
            <person name="Haridas S."/>
            <person name="Albert R."/>
            <person name="Binder M."/>
            <person name="Bloem J."/>
            <person name="Labutti K."/>
            <person name="Salamov A."/>
            <person name="Andreopoulos B."/>
            <person name="Baker S.E."/>
            <person name="Barry K."/>
            <person name="Bills G."/>
            <person name="Bluhm B.H."/>
            <person name="Cannon C."/>
            <person name="Castanera R."/>
            <person name="Culley D.E."/>
            <person name="Daum C."/>
            <person name="Ezra D."/>
            <person name="Gonzalez J.B."/>
            <person name="Henrissat B."/>
            <person name="Kuo A."/>
            <person name="Liang C."/>
            <person name="Lipzen A."/>
            <person name="Lutzoni F."/>
            <person name="Magnuson J."/>
            <person name="Mondo S."/>
            <person name="Nolan M."/>
            <person name="Ohm R."/>
            <person name="Pangilinan J."/>
            <person name="Park H.-J.H."/>
            <person name="Ramirez L."/>
            <person name="Alfaro M."/>
            <person name="Sun H."/>
            <person name="Tritt A."/>
            <person name="Yoshinaga Y."/>
            <person name="Zwiers L.-H.L."/>
            <person name="Turgeon B.G."/>
            <person name="Goodwin S.B."/>
            <person name="Spatafora J.W."/>
            <person name="Crous P.W."/>
            <person name="Grigoriev I.V."/>
        </authorList>
    </citation>
    <scope>NUCLEOTIDE SEQUENCE [LARGE SCALE GENOMIC DNA]</scope>
    <source>
        <strain evidence="1 2">CBS 611.86</strain>
    </source>
</reference>
<accession>A0A7C8M9I0</accession>
<dbReference type="OrthoDB" id="63112at2759"/>
<dbReference type="AlphaFoldDB" id="A0A7C8M9I0"/>
<dbReference type="Proteomes" id="UP000481861">
    <property type="component" value="Unassembled WGS sequence"/>
</dbReference>
<dbReference type="Pfam" id="PF08584">
    <property type="entry name" value="Ribonuc_P_40"/>
    <property type="match status" value="1"/>
</dbReference>
<organism evidence="1 2">
    <name type="scientific">Massariosphaeria phaeospora</name>
    <dbReference type="NCBI Taxonomy" id="100035"/>
    <lineage>
        <taxon>Eukaryota</taxon>
        <taxon>Fungi</taxon>
        <taxon>Dikarya</taxon>
        <taxon>Ascomycota</taxon>
        <taxon>Pezizomycotina</taxon>
        <taxon>Dothideomycetes</taxon>
        <taxon>Pleosporomycetidae</taxon>
        <taxon>Pleosporales</taxon>
        <taxon>Pleosporales incertae sedis</taxon>
        <taxon>Massariosphaeria</taxon>
    </lineage>
</organism>
<dbReference type="InterPro" id="IPR013893">
    <property type="entry name" value="RNase_P_Rpp40"/>
</dbReference>
<dbReference type="GO" id="GO:0030681">
    <property type="term" value="C:multimeric ribonuclease P complex"/>
    <property type="evidence" value="ECO:0007669"/>
    <property type="project" value="TreeGrafter"/>
</dbReference>
<protein>
    <submittedName>
        <fullName evidence="1">Ribonuclease P 40kDa subunit-domain-containing protein</fullName>
    </submittedName>
</protein>
<proteinExistence type="predicted"/>
<dbReference type="GO" id="GO:0000172">
    <property type="term" value="C:ribonuclease MRP complex"/>
    <property type="evidence" value="ECO:0007669"/>
    <property type="project" value="TreeGrafter"/>
</dbReference>
<comment type="caution">
    <text evidence="1">The sequence shown here is derived from an EMBL/GenBank/DDBJ whole genome shotgun (WGS) entry which is preliminary data.</text>
</comment>
<keyword evidence="2" id="KW-1185">Reference proteome</keyword>
<dbReference type="PANTHER" id="PTHR15396">
    <property type="entry name" value="RIBONUCLEASE P PROTEIN SUBUNIT P40"/>
    <property type="match status" value="1"/>
</dbReference>
<sequence>MLAMHRNDGSDTKFYFSHSLLPRYIDPHNIPTKKKPFSTFGAQHFTHRLDLILPEEVFELVRNRLEDETGVGRAQYARVYMKLGELLQGDFFTEYIKKGNITMLSEGRPLVDNVFSLYEGVLRIEVDRPTYERCGLEGKPIEDGGRKHQKNRWVMEFDLRQPSMLHGKKGFSRLEWACKNVLDQSLTWLFFNFSPTSRESLPEGNEPISTYHPFIHSIAPVTTSLPNVLAPELTVADLTALYDQEDSLSLLEYLNLLSLDSPRVNSTDKVDAFLSRYAVPDFDNGVAEKNMVRVRWRGFISPQFVRELFLTVRTEGMKVKKEEQDGDGGTKNKQEKRWFALSGLGFGGQSAYTVMQWAGRETLVWVCE</sequence>
<evidence type="ECO:0000313" key="2">
    <source>
        <dbReference type="Proteomes" id="UP000481861"/>
    </source>
</evidence>
<gene>
    <name evidence="1" type="ORF">BDV95DRAFT_629624</name>
</gene>
<name>A0A7C8M9I0_9PLEO</name>
<dbReference type="GO" id="GO:0000171">
    <property type="term" value="F:ribonuclease MRP activity"/>
    <property type="evidence" value="ECO:0007669"/>
    <property type="project" value="TreeGrafter"/>
</dbReference>
<dbReference type="GO" id="GO:0000447">
    <property type="term" value="P:endonucleolytic cleavage in ITS1 to separate SSU-rRNA from 5.8S rRNA and LSU-rRNA from tricistronic rRNA transcript (SSU-rRNA, 5.8S rRNA, LSU-rRNA)"/>
    <property type="evidence" value="ECO:0007669"/>
    <property type="project" value="TreeGrafter"/>
</dbReference>
<dbReference type="GO" id="GO:0004526">
    <property type="term" value="F:ribonuclease P activity"/>
    <property type="evidence" value="ECO:0007669"/>
    <property type="project" value="TreeGrafter"/>
</dbReference>
<dbReference type="GO" id="GO:0001682">
    <property type="term" value="P:tRNA 5'-leader removal"/>
    <property type="evidence" value="ECO:0007669"/>
    <property type="project" value="InterPro"/>
</dbReference>
<evidence type="ECO:0000313" key="1">
    <source>
        <dbReference type="EMBL" id="KAF2869683.1"/>
    </source>
</evidence>
<dbReference type="PANTHER" id="PTHR15396:SF1">
    <property type="entry name" value="RIBONUCLEASE P PROTEIN SUBUNIT P40"/>
    <property type="match status" value="1"/>
</dbReference>